<keyword evidence="1" id="KW-1133">Transmembrane helix</keyword>
<gene>
    <name evidence="2" type="ORF">OZSIB_0034</name>
</gene>
<evidence type="ECO:0000313" key="3">
    <source>
        <dbReference type="Proteomes" id="UP000252355"/>
    </source>
</evidence>
<name>A0A367ZMN4_9BACT</name>
<keyword evidence="1" id="KW-0812">Transmembrane</keyword>
<protein>
    <submittedName>
        <fullName evidence="2">Uncharacterized protein</fullName>
    </submittedName>
</protein>
<dbReference type="EMBL" id="QOQW01000013">
    <property type="protein sequence ID" value="RCK79394.1"/>
    <property type="molecule type" value="Genomic_DNA"/>
</dbReference>
<sequence>MPVDSDFGGCFKVVVILAVILVVFAWIFVQSGTLETRQEVFIKDGMPYTTTRYFFHWDRFFGYIKALPGRASRLFTSTPDPLAPMK</sequence>
<organism evidence="2 3">
    <name type="scientific">Candidatus Ozemobacter sibiricus</name>
    <dbReference type="NCBI Taxonomy" id="2268124"/>
    <lineage>
        <taxon>Bacteria</taxon>
        <taxon>Candidatus Ozemobacteria</taxon>
        <taxon>Candidatus Ozemobacterales</taxon>
        <taxon>Candidatus Ozemobacteraceae</taxon>
        <taxon>Candidatus Ozemobacter</taxon>
    </lineage>
</organism>
<feature type="transmembrane region" description="Helical" evidence="1">
    <location>
        <begin position="6"/>
        <end position="29"/>
    </location>
</feature>
<dbReference type="Proteomes" id="UP000252355">
    <property type="component" value="Unassembled WGS sequence"/>
</dbReference>
<dbReference type="AlphaFoldDB" id="A0A367ZMN4"/>
<evidence type="ECO:0000313" key="2">
    <source>
        <dbReference type="EMBL" id="RCK79394.1"/>
    </source>
</evidence>
<evidence type="ECO:0000256" key="1">
    <source>
        <dbReference type="SAM" id="Phobius"/>
    </source>
</evidence>
<proteinExistence type="predicted"/>
<keyword evidence="1" id="KW-0472">Membrane</keyword>
<comment type="caution">
    <text evidence="2">The sequence shown here is derived from an EMBL/GenBank/DDBJ whole genome shotgun (WGS) entry which is preliminary data.</text>
</comment>
<reference evidence="2 3" key="1">
    <citation type="submission" date="2018-05" db="EMBL/GenBank/DDBJ databases">
        <title>A metagenomic window into the 2 km-deep terrestrial subsurface aquifer revealed taxonomically and functionally diverse microbial community comprising novel uncultured bacterial lineages.</title>
        <authorList>
            <person name="Kadnikov V.V."/>
            <person name="Mardanov A.V."/>
            <person name="Beletsky A.V."/>
            <person name="Banks D."/>
            <person name="Pimenov N.V."/>
            <person name="Frank Y.A."/>
            <person name="Karnachuk O.V."/>
            <person name="Ravin N.V."/>
        </authorList>
    </citation>
    <scope>NUCLEOTIDE SEQUENCE [LARGE SCALE GENOMIC DNA]</scope>
    <source>
        <strain evidence="2">BY5</strain>
    </source>
</reference>
<accession>A0A367ZMN4</accession>